<keyword evidence="2" id="KW-1185">Reference proteome</keyword>
<dbReference type="Proteomes" id="UP000187191">
    <property type="component" value="Chromosome"/>
</dbReference>
<dbReference type="PANTHER" id="PTHR37950:SF1">
    <property type="entry name" value="4-HYDROXYPHENYLACETATE CATABOLISM PROTEIN"/>
    <property type="match status" value="1"/>
</dbReference>
<gene>
    <name evidence="1" type="ORF">A7J05_25785</name>
</gene>
<organism evidence="1 2">
    <name type="scientific">Streptomyces alfalfae</name>
    <dbReference type="NCBI Taxonomy" id="1642299"/>
    <lineage>
        <taxon>Bacteria</taxon>
        <taxon>Bacillati</taxon>
        <taxon>Actinomycetota</taxon>
        <taxon>Actinomycetes</taxon>
        <taxon>Kitasatosporales</taxon>
        <taxon>Streptomycetaceae</taxon>
        <taxon>Streptomyces</taxon>
    </lineage>
</organism>
<sequence length="115" mass="12677">MPQITVDYSGRLDDDFDRRGFALALHPLLVDVAGARAEACKTRFVRTEDAVVGHDEGDDDIVHVMIALLAGRSDETKARVTEGALALVRQYVRPAEGRTLHASAEIRDLDASYRK</sequence>
<dbReference type="EMBL" id="CP015588">
    <property type="protein sequence ID" value="APY91129.1"/>
    <property type="molecule type" value="Genomic_DNA"/>
</dbReference>
<reference evidence="1 2" key="1">
    <citation type="submission" date="2016-05" db="EMBL/GenBank/DDBJ databases">
        <authorList>
            <person name="Gu J."/>
        </authorList>
    </citation>
    <scope>NUCLEOTIDE SEQUENCE [LARGE SCALE GENOMIC DNA]</scope>
    <source>
        <strain evidence="1 2">ACCC40021</strain>
    </source>
</reference>
<dbReference type="Pfam" id="PF02962">
    <property type="entry name" value="CHMI"/>
    <property type="match status" value="1"/>
</dbReference>
<dbReference type="SUPFAM" id="SSF55331">
    <property type="entry name" value="Tautomerase/MIF"/>
    <property type="match status" value="1"/>
</dbReference>
<dbReference type="InterPro" id="IPR014347">
    <property type="entry name" value="Tautomerase/MIF_sf"/>
</dbReference>
<name>A0ABM6H4N0_9ACTN</name>
<dbReference type="PANTHER" id="PTHR37950">
    <property type="entry name" value="4-HYDROXYPHENYLACETATE CATABOLISM PROTEIN"/>
    <property type="match status" value="1"/>
</dbReference>
<keyword evidence="1" id="KW-0413">Isomerase</keyword>
<dbReference type="InterPro" id="IPR004220">
    <property type="entry name" value="5-COMe_2-OHmuconate_Isoase"/>
</dbReference>
<accession>A0ABM6H4N0</accession>
<proteinExistence type="predicted"/>
<dbReference type="GO" id="GO:0016853">
    <property type="term" value="F:isomerase activity"/>
    <property type="evidence" value="ECO:0007669"/>
    <property type="project" value="UniProtKB-KW"/>
</dbReference>
<evidence type="ECO:0000313" key="2">
    <source>
        <dbReference type="Proteomes" id="UP000187191"/>
    </source>
</evidence>
<dbReference type="RefSeq" id="WP_076689405.1">
    <property type="nucleotide sequence ID" value="NZ_CP015588.1"/>
</dbReference>
<dbReference type="Gene3D" id="3.30.429.10">
    <property type="entry name" value="Macrophage Migration Inhibitory Factor"/>
    <property type="match status" value="1"/>
</dbReference>
<evidence type="ECO:0000313" key="1">
    <source>
        <dbReference type="EMBL" id="APY91129.1"/>
    </source>
</evidence>
<protein>
    <submittedName>
        <fullName evidence="1">Isomerase</fullName>
    </submittedName>
</protein>